<organism evidence="3 4">
    <name type="scientific">Romanomermis culicivorax</name>
    <name type="common">Nematode worm</name>
    <dbReference type="NCBI Taxonomy" id="13658"/>
    <lineage>
        <taxon>Eukaryota</taxon>
        <taxon>Metazoa</taxon>
        <taxon>Ecdysozoa</taxon>
        <taxon>Nematoda</taxon>
        <taxon>Enoplea</taxon>
        <taxon>Dorylaimia</taxon>
        <taxon>Mermithida</taxon>
        <taxon>Mermithoidea</taxon>
        <taxon>Mermithidae</taxon>
        <taxon>Romanomermis</taxon>
    </lineage>
</organism>
<evidence type="ECO:0000313" key="3">
    <source>
        <dbReference type="Proteomes" id="UP000887565"/>
    </source>
</evidence>
<keyword evidence="2" id="KW-0472">Membrane</keyword>
<reference evidence="4" key="1">
    <citation type="submission" date="2022-11" db="UniProtKB">
        <authorList>
            <consortium name="WormBaseParasite"/>
        </authorList>
    </citation>
    <scope>IDENTIFICATION</scope>
</reference>
<feature type="transmembrane region" description="Helical" evidence="2">
    <location>
        <begin position="177"/>
        <end position="198"/>
    </location>
</feature>
<dbReference type="AlphaFoldDB" id="A0A915JMG2"/>
<keyword evidence="3" id="KW-1185">Reference proteome</keyword>
<dbReference type="WBParaSite" id="nRc.2.0.1.t27282-RA">
    <property type="protein sequence ID" value="nRc.2.0.1.t27282-RA"/>
    <property type="gene ID" value="nRc.2.0.1.g27282"/>
</dbReference>
<evidence type="ECO:0000256" key="2">
    <source>
        <dbReference type="SAM" id="Phobius"/>
    </source>
</evidence>
<evidence type="ECO:0000313" key="4">
    <source>
        <dbReference type="WBParaSite" id="nRc.2.0.1.t27282-RA"/>
    </source>
</evidence>
<evidence type="ECO:0000256" key="1">
    <source>
        <dbReference type="SAM" id="MobiDB-lite"/>
    </source>
</evidence>
<keyword evidence="2" id="KW-0812">Transmembrane</keyword>
<feature type="transmembrane region" description="Helical" evidence="2">
    <location>
        <begin position="210"/>
        <end position="231"/>
    </location>
</feature>
<name>A0A915JMG2_ROMCU</name>
<protein>
    <submittedName>
        <fullName evidence="4">Uncharacterized protein</fullName>
    </submittedName>
</protein>
<sequence>MDEHTVAVENLTVLNWVRQPAKRLKPTKMTDITHPVLQNFVFNNLKNGRFSLRKVTIFIASFAPYQAVKLDFELIKLCSTENSRTPYQTAFRPNNTRFTTMTHMNTDALKYKVLQNLIPMHRYERNARNQRQKKNGSRVGQDRFDQRSYEDAKIGEIGPQQIGQKVTIYKFPKKRGIFYHILEATIVEAISSLSVIYFDSTQKRNKAYDNYVFVRVAIKAFLCIIFGLHIFQLEPLYVCHFRHWQRHNYMKAKVGSTDLTLVADQYVSFEGKYWIFVDEKYVKMEIIFHGLLRMKSSWSDRNSFLHRRLSVWTLIKSCTPWLFR</sequence>
<feature type="region of interest" description="Disordered" evidence="1">
    <location>
        <begin position="124"/>
        <end position="145"/>
    </location>
</feature>
<proteinExistence type="predicted"/>
<accession>A0A915JMG2</accession>
<keyword evidence="2" id="KW-1133">Transmembrane helix</keyword>
<dbReference type="Proteomes" id="UP000887565">
    <property type="component" value="Unplaced"/>
</dbReference>